<dbReference type="Proteomes" id="UP001264340">
    <property type="component" value="Unassembled WGS sequence"/>
</dbReference>
<sequence>MRERGFAALLQRGRLPQFSPDRVKQQQRRYKKNLMPIKGLRHKNPKLAQNKVVF</sequence>
<evidence type="ECO:0008006" key="3">
    <source>
        <dbReference type="Google" id="ProtNLM"/>
    </source>
</evidence>
<proteinExistence type="predicted"/>
<dbReference type="EMBL" id="JAVDRP010000004">
    <property type="protein sequence ID" value="MDR6408804.1"/>
    <property type="molecule type" value="Genomic_DNA"/>
</dbReference>
<protein>
    <recommendedName>
        <fullName evidence="3">Transposase</fullName>
    </recommendedName>
</protein>
<accession>A0ABU1LPY6</accession>
<organism evidence="1 2">
    <name type="scientific">Paraburkholderia terricola</name>
    <dbReference type="NCBI Taxonomy" id="169427"/>
    <lineage>
        <taxon>Bacteria</taxon>
        <taxon>Pseudomonadati</taxon>
        <taxon>Pseudomonadota</taxon>
        <taxon>Betaproteobacteria</taxon>
        <taxon>Burkholderiales</taxon>
        <taxon>Burkholderiaceae</taxon>
        <taxon>Paraburkholderia</taxon>
    </lineage>
</organism>
<evidence type="ECO:0000313" key="1">
    <source>
        <dbReference type="EMBL" id="MDR6408804.1"/>
    </source>
</evidence>
<name>A0ABU1LPY6_9BURK</name>
<comment type="caution">
    <text evidence="1">The sequence shown here is derived from an EMBL/GenBank/DDBJ whole genome shotgun (WGS) entry which is preliminary data.</text>
</comment>
<dbReference type="RefSeq" id="WP_310120122.1">
    <property type="nucleotide sequence ID" value="NZ_JAVDQV010000006.1"/>
</dbReference>
<gene>
    <name evidence="1" type="ORF">J2804_002208</name>
</gene>
<evidence type="ECO:0000313" key="2">
    <source>
        <dbReference type="Proteomes" id="UP001264340"/>
    </source>
</evidence>
<reference evidence="1 2" key="1">
    <citation type="submission" date="2023-07" db="EMBL/GenBank/DDBJ databases">
        <title>Sorghum-associated microbial communities from plants grown in Nebraska, USA.</title>
        <authorList>
            <person name="Schachtman D."/>
        </authorList>
    </citation>
    <scope>NUCLEOTIDE SEQUENCE [LARGE SCALE GENOMIC DNA]</scope>
    <source>
        <strain evidence="1 2">DS1316</strain>
    </source>
</reference>
<keyword evidence="2" id="KW-1185">Reference proteome</keyword>